<accession>A0A9X3MSI0</accession>
<protein>
    <submittedName>
        <fullName evidence="1">Uncharacterized protein</fullName>
    </submittedName>
</protein>
<dbReference type="Proteomes" id="UP001149140">
    <property type="component" value="Unassembled WGS sequence"/>
</dbReference>
<evidence type="ECO:0000313" key="2">
    <source>
        <dbReference type="Proteomes" id="UP001149140"/>
    </source>
</evidence>
<name>A0A9X3MSI0_9ACTN</name>
<dbReference type="EMBL" id="JAPDOD010000005">
    <property type="protein sequence ID" value="MDA0160413.1"/>
    <property type="molecule type" value="Genomic_DNA"/>
</dbReference>
<evidence type="ECO:0000313" key="1">
    <source>
        <dbReference type="EMBL" id="MDA0160413.1"/>
    </source>
</evidence>
<dbReference type="AlphaFoldDB" id="A0A9X3MSI0"/>
<proteinExistence type="predicted"/>
<reference evidence="1" key="1">
    <citation type="submission" date="2022-10" db="EMBL/GenBank/DDBJ databases">
        <title>The WGS of Solirubrobacter ginsenosidimutans DSM 21036.</title>
        <authorList>
            <person name="Jiang Z."/>
        </authorList>
    </citation>
    <scope>NUCLEOTIDE SEQUENCE</scope>
    <source>
        <strain evidence="1">DSM 21036</strain>
    </source>
</reference>
<sequence length="118" mass="12499">MAAAFGVIQAFGWRFGLDATASETAVATLQVIVAGLAAAARFRSSLFTTRVGNQDVGVGPSALLDTLLNAVDRAVDRRRAVERLATARGHCGHGQDADVRARCADADRRGWTSRRACN</sequence>
<comment type="caution">
    <text evidence="1">The sequence shown here is derived from an EMBL/GenBank/DDBJ whole genome shotgun (WGS) entry which is preliminary data.</text>
</comment>
<gene>
    <name evidence="1" type="ORF">OM076_09060</name>
</gene>
<keyword evidence="2" id="KW-1185">Reference proteome</keyword>
<organism evidence="1 2">
    <name type="scientific">Solirubrobacter ginsenosidimutans</name>
    <dbReference type="NCBI Taxonomy" id="490573"/>
    <lineage>
        <taxon>Bacteria</taxon>
        <taxon>Bacillati</taxon>
        <taxon>Actinomycetota</taxon>
        <taxon>Thermoleophilia</taxon>
        <taxon>Solirubrobacterales</taxon>
        <taxon>Solirubrobacteraceae</taxon>
        <taxon>Solirubrobacter</taxon>
    </lineage>
</organism>
<dbReference type="RefSeq" id="WP_270039235.1">
    <property type="nucleotide sequence ID" value="NZ_JAPDOD010000005.1"/>
</dbReference>